<reference evidence="2" key="1">
    <citation type="journal article" date="2020" name="Stud. Mycol.">
        <title>101 Dothideomycetes genomes: a test case for predicting lifestyles and emergence of pathogens.</title>
        <authorList>
            <person name="Haridas S."/>
            <person name="Albert R."/>
            <person name="Binder M."/>
            <person name="Bloem J."/>
            <person name="Labutti K."/>
            <person name="Salamov A."/>
            <person name="Andreopoulos B."/>
            <person name="Baker S."/>
            <person name="Barry K."/>
            <person name="Bills G."/>
            <person name="Bluhm B."/>
            <person name="Cannon C."/>
            <person name="Castanera R."/>
            <person name="Culley D."/>
            <person name="Daum C."/>
            <person name="Ezra D."/>
            <person name="Gonzalez J."/>
            <person name="Henrissat B."/>
            <person name="Kuo A."/>
            <person name="Liang C."/>
            <person name="Lipzen A."/>
            <person name="Lutzoni F."/>
            <person name="Magnuson J."/>
            <person name="Mondo S."/>
            <person name="Nolan M."/>
            <person name="Ohm R."/>
            <person name="Pangilinan J."/>
            <person name="Park H.-J."/>
            <person name="Ramirez L."/>
            <person name="Alfaro M."/>
            <person name="Sun H."/>
            <person name="Tritt A."/>
            <person name="Yoshinaga Y."/>
            <person name="Zwiers L.-H."/>
            <person name="Turgeon B."/>
            <person name="Goodwin S."/>
            <person name="Spatafora J."/>
            <person name="Crous P."/>
            <person name="Grigoriev I."/>
        </authorList>
    </citation>
    <scope>NUCLEOTIDE SEQUENCE</scope>
    <source>
        <strain evidence="2">CBS 279.74</strain>
    </source>
</reference>
<feature type="region of interest" description="Disordered" evidence="1">
    <location>
        <begin position="284"/>
        <end position="366"/>
    </location>
</feature>
<accession>A0A6G1KB81</accession>
<dbReference type="Proteomes" id="UP000799428">
    <property type="component" value="Unassembled WGS sequence"/>
</dbReference>
<feature type="region of interest" description="Disordered" evidence="1">
    <location>
        <begin position="498"/>
        <end position="550"/>
    </location>
</feature>
<feature type="compositionally biased region" description="Polar residues" evidence="1">
    <location>
        <begin position="535"/>
        <end position="545"/>
    </location>
</feature>
<feature type="compositionally biased region" description="Low complexity" evidence="1">
    <location>
        <begin position="1"/>
        <end position="10"/>
    </location>
</feature>
<sequence>MSTSSVLSTPPSSPNAHNHYWGSDPITSSSSLPAGPKRNTHTGMESYRAHLRAHHDLLVTQDLVTGLVANLREWKGSGAKMTSVHLALTADMTIVRAPDLRKPATTLGRFLYPSGDRDKNGNLKDRPYAAYVPSLVSQCSSSSELAPVPCDGCAAGQGSLASCRVDPNHEGACLNCWHSRSIWDCSLHNGRGMEKPKKKAAAKRESLSAANKASTPAPTPKVAKKRPRTAHTNLTPVPTSEPARKRLRTAQGASTLAPASEPARRASQLFTAFAASKCQRNAARETSAKASTSLPERTWRSSTRRSSARVLSPLSSDDELQQVEQGNAARATSAKASTSLTERTRRSWTRKGSRRALSPLSSDDELQQIEQGEEDNDLFSQLRDMAQHTSGSSALKEMDAAEEEAEHDVGALALMDRDHKSPQDSSMSVFREFAQDETGVSHQALPPDDHKPALFRGTRELGASFYEHMRSVPTPGALSLPPSKRSAKSRILLAPSESSSFESLSSSGSSISTDKAYPDHFTHPLDTPEPPDSEFTPSQNPPTKSGTGGLFAGTRNNLFYARLAQVLNHLPADQLPAPLVSRALVRVRDGEKRFAKVDPSQSYNSAQPARGVLRVLHNSN</sequence>
<evidence type="ECO:0000256" key="1">
    <source>
        <dbReference type="SAM" id="MobiDB-lite"/>
    </source>
</evidence>
<evidence type="ECO:0000313" key="3">
    <source>
        <dbReference type="Proteomes" id="UP000799428"/>
    </source>
</evidence>
<gene>
    <name evidence="2" type="ORF">K504DRAFT_491159</name>
</gene>
<organism evidence="2 3">
    <name type="scientific">Pleomassaria siparia CBS 279.74</name>
    <dbReference type="NCBI Taxonomy" id="1314801"/>
    <lineage>
        <taxon>Eukaryota</taxon>
        <taxon>Fungi</taxon>
        <taxon>Dikarya</taxon>
        <taxon>Ascomycota</taxon>
        <taxon>Pezizomycotina</taxon>
        <taxon>Dothideomycetes</taxon>
        <taxon>Pleosporomycetidae</taxon>
        <taxon>Pleosporales</taxon>
        <taxon>Pleomassariaceae</taxon>
        <taxon>Pleomassaria</taxon>
    </lineage>
</organism>
<proteinExistence type="predicted"/>
<dbReference type="AlphaFoldDB" id="A0A6G1KB81"/>
<feature type="region of interest" description="Disordered" evidence="1">
    <location>
        <begin position="387"/>
        <end position="406"/>
    </location>
</feature>
<dbReference type="EMBL" id="MU005770">
    <property type="protein sequence ID" value="KAF2709722.1"/>
    <property type="molecule type" value="Genomic_DNA"/>
</dbReference>
<evidence type="ECO:0000313" key="2">
    <source>
        <dbReference type="EMBL" id="KAF2709722.1"/>
    </source>
</evidence>
<feature type="compositionally biased region" description="Low complexity" evidence="1">
    <location>
        <begin position="498"/>
        <end position="512"/>
    </location>
</feature>
<keyword evidence="3" id="KW-1185">Reference proteome</keyword>
<feature type="region of interest" description="Disordered" evidence="1">
    <location>
        <begin position="189"/>
        <end position="263"/>
    </location>
</feature>
<name>A0A6G1KB81_9PLEO</name>
<protein>
    <submittedName>
        <fullName evidence="2">Uncharacterized protein</fullName>
    </submittedName>
</protein>
<feature type="region of interest" description="Disordered" evidence="1">
    <location>
        <begin position="1"/>
        <end position="42"/>
    </location>
</feature>
<dbReference type="OrthoDB" id="10641491at2759"/>
<feature type="compositionally biased region" description="Low complexity" evidence="1">
    <location>
        <begin position="328"/>
        <end position="341"/>
    </location>
</feature>